<sequence>MFLTETVNRTCSLEEALDFDNSSDVIAGFMNRYNVSEAEAEAIFEETKKWLWLAAKASEEEKFSLSIDKPLAIIDEMWHNFILHTRSYHKYCMEKFRKFIHHEPTSTKAKLAYQEKVSENPTAEIKAWKDRYQKQLAYIYDNLGAETVVKWYEELPSKYNPTYLETLKKRS</sequence>
<comment type="caution">
    <text evidence="1">The sequence shown here is derived from an EMBL/GenBank/DDBJ whole genome shotgun (WGS) entry which is preliminary data.</text>
</comment>
<protein>
    <submittedName>
        <fullName evidence="1">Uncharacterized protein</fullName>
    </submittedName>
</protein>
<proteinExistence type="predicted"/>
<organism evidence="1 2">
    <name type="scientific">Marivirga atlantica</name>
    <dbReference type="NCBI Taxonomy" id="1548457"/>
    <lineage>
        <taxon>Bacteria</taxon>
        <taxon>Pseudomonadati</taxon>
        <taxon>Bacteroidota</taxon>
        <taxon>Cytophagia</taxon>
        <taxon>Cytophagales</taxon>
        <taxon>Marivirgaceae</taxon>
        <taxon>Marivirga</taxon>
    </lineage>
</organism>
<reference evidence="1" key="1">
    <citation type="submission" date="2021-01" db="EMBL/GenBank/DDBJ databases">
        <title>Marivirga sp. nov., isolated from intertidal surface sediments.</title>
        <authorList>
            <person name="Zhang M."/>
        </authorList>
    </citation>
    <scope>NUCLEOTIDE SEQUENCE</scope>
    <source>
        <strain evidence="1">SM1354</strain>
    </source>
</reference>
<dbReference type="EMBL" id="JAERQG010000002">
    <property type="protein sequence ID" value="MBL0765468.1"/>
    <property type="molecule type" value="Genomic_DNA"/>
</dbReference>
<name>A0A937DH35_9BACT</name>
<evidence type="ECO:0000313" key="2">
    <source>
        <dbReference type="Proteomes" id="UP000642920"/>
    </source>
</evidence>
<keyword evidence="2" id="KW-1185">Reference proteome</keyword>
<gene>
    <name evidence="1" type="ORF">JKP34_09415</name>
</gene>
<accession>A0A937DH35</accession>
<dbReference type="Proteomes" id="UP000642920">
    <property type="component" value="Unassembled WGS sequence"/>
</dbReference>
<dbReference type="RefSeq" id="WP_201920153.1">
    <property type="nucleotide sequence ID" value="NZ_JAERQG010000002.1"/>
</dbReference>
<dbReference type="AlphaFoldDB" id="A0A937DH35"/>
<evidence type="ECO:0000313" key="1">
    <source>
        <dbReference type="EMBL" id="MBL0765468.1"/>
    </source>
</evidence>